<comment type="caution">
    <text evidence="1">The sequence shown here is derived from an EMBL/GenBank/DDBJ whole genome shotgun (WGS) entry which is preliminary data.</text>
</comment>
<evidence type="ECO:0000313" key="2">
    <source>
        <dbReference type="Proteomes" id="UP001430953"/>
    </source>
</evidence>
<evidence type="ECO:0000313" key="1">
    <source>
        <dbReference type="EMBL" id="KAL0124254.1"/>
    </source>
</evidence>
<proteinExistence type="predicted"/>
<gene>
    <name evidence="1" type="ORF">PUN28_006243</name>
</gene>
<keyword evidence="2" id="KW-1185">Reference proteome</keyword>
<protein>
    <submittedName>
        <fullName evidence="1">Uncharacterized protein</fullName>
    </submittedName>
</protein>
<name>A0AAW2G7Q8_9HYME</name>
<dbReference type="EMBL" id="JADYXP020000005">
    <property type="protein sequence ID" value="KAL0124254.1"/>
    <property type="molecule type" value="Genomic_DNA"/>
</dbReference>
<organism evidence="1 2">
    <name type="scientific">Cardiocondyla obscurior</name>
    <dbReference type="NCBI Taxonomy" id="286306"/>
    <lineage>
        <taxon>Eukaryota</taxon>
        <taxon>Metazoa</taxon>
        <taxon>Ecdysozoa</taxon>
        <taxon>Arthropoda</taxon>
        <taxon>Hexapoda</taxon>
        <taxon>Insecta</taxon>
        <taxon>Pterygota</taxon>
        <taxon>Neoptera</taxon>
        <taxon>Endopterygota</taxon>
        <taxon>Hymenoptera</taxon>
        <taxon>Apocrita</taxon>
        <taxon>Aculeata</taxon>
        <taxon>Formicoidea</taxon>
        <taxon>Formicidae</taxon>
        <taxon>Myrmicinae</taxon>
        <taxon>Cardiocondyla</taxon>
    </lineage>
</organism>
<reference evidence="1 2" key="1">
    <citation type="submission" date="2023-03" db="EMBL/GenBank/DDBJ databases">
        <title>High recombination rates correlate with genetic variation in Cardiocondyla obscurior ants.</title>
        <authorList>
            <person name="Errbii M."/>
        </authorList>
    </citation>
    <scope>NUCLEOTIDE SEQUENCE [LARGE SCALE GENOMIC DNA]</scope>
    <source>
        <strain evidence="1">Alpha-2009</strain>
        <tissue evidence="1">Whole body</tissue>
    </source>
</reference>
<accession>A0AAW2G7Q8</accession>
<dbReference type="AlphaFoldDB" id="A0AAW2G7Q8"/>
<dbReference type="Proteomes" id="UP001430953">
    <property type="component" value="Unassembled WGS sequence"/>
</dbReference>
<sequence length="132" mass="15037">MSEIIFAQKVASMFRTLFVFRSATKINLQNKRWEVEVEKKKKKKEKKEKKVQPCLCPTTFTDTFIGNSNGKNKIKPTTFAKTSYFRGSFVNCNGYFSVLPLFSSLTARGDTIIIYSWLRTSGDLVAHSFVGS</sequence>